<dbReference type="Pfam" id="PF04542">
    <property type="entry name" value="Sigma70_r2"/>
    <property type="match status" value="1"/>
</dbReference>
<keyword evidence="5" id="KW-0804">Transcription</keyword>
<dbReference type="InterPro" id="IPR039425">
    <property type="entry name" value="RNA_pol_sigma-70-like"/>
</dbReference>
<dbReference type="GO" id="GO:0006352">
    <property type="term" value="P:DNA-templated transcription initiation"/>
    <property type="evidence" value="ECO:0007669"/>
    <property type="project" value="InterPro"/>
</dbReference>
<dbReference type="AlphaFoldDB" id="A0A1H4VQW2"/>
<reference evidence="8 9" key="1">
    <citation type="submission" date="2016-10" db="EMBL/GenBank/DDBJ databases">
        <authorList>
            <person name="de Groot N.N."/>
        </authorList>
    </citation>
    <scope>NUCLEOTIDE SEQUENCE [LARGE SCALE GENOMIC DNA]</scope>
    <source>
        <strain evidence="8 9">DSM 10495</strain>
    </source>
</reference>
<dbReference type="Proteomes" id="UP000182652">
    <property type="component" value="Unassembled WGS sequence"/>
</dbReference>
<evidence type="ECO:0000256" key="4">
    <source>
        <dbReference type="ARBA" id="ARBA00023125"/>
    </source>
</evidence>
<feature type="domain" description="RNA polymerase sigma-70 region 2" evidence="6">
    <location>
        <begin position="25"/>
        <end position="93"/>
    </location>
</feature>
<dbReference type="InterPro" id="IPR041916">
    <property type="entry name" value="Anti_sigma_zinc_sf"/>
</dbReference>
<keyword evidence="2" id="KW-0805">Transcription regulation</keyword>
<dbReference type="SUPFAM" id="SSF88946">
    <property type="entry name" value="Sigma2 domain of RNA polymerase sigma factors"/>
    <property type="match status" value="1"/>
</dbReference>
<sequence length="296" mass="33275">MLRRRSDVELLALTRSGDMVAFGALFAKHRASAYRIAYGLTHDHGAAEDAVNDTFAAVLAAIKSGRGPQGVFLPYLLSSVSRTVWRNSRRRRREVLADDLDSVGEAPEVTDRVIAAFENESARKAFESLPERWRMIIWYLDIEDMQPKDVAPSLGLSPNAAVVLHRRAKRALRVAYLRELLGQQESEDCQFTIEYVPSYLSGTLTARKKAWFHRHLETCRTCRKAITELLDSGVFRVQDENRPPGWPWKDYMTHLMIWTSVALIVASQPSNHGLDPTGLLHRINASVISHSAAGNP</sequence>
<proteinExistence type="inferred from homology"/>
<dbReference type="InterPro" id="IPR014284">
    <property type="entry name" value="RNA_pol_sigma-70_dom"/>
</dbReference>
<dbReference type="EMBL" id="FNSN01000004">
    <property type="protein sequence ID" value="SEC82694.1"/>
    <property type="molecule type" value="Genomic_DNA"/>
</dbReference>
<feature type="domain" description="Putative zinc-finger" evidence="7">
    <location>
        <begin position="189"/>
        <end position="223"/>
    </location>
</feature>
<dbReference type="InterPro" id="IPR013324">
    <property type="entry name" value="RNA_pol_sigma_r3/r4-like"/>
</dbReference>
<dbReference type="PANTHER" id="PTHR43133">
    <property type="entry name" value="RNA POLYMERASE ECF-TYPE SIGMA FACTO"/>
    <property type="match status" value="1"/>
</dbReference>
<evidence type="ECO:0000313" key="8">
    <source>
        <dbReference type="EMBL" id="SEC82694.1"/>
    </source>
</evidence>
<dbReference type="NCBIfam" id="TIGR02937">
    <property type="entry name" value="sigma70-ECF"/>
    <property type="match status" value="1"/>
</dbReference>
<dbReference type="PANTHER" id="PTHR43133:SF8">
    <property type="entry name" value="RNA POLYMERASE SIGMA FACTOR HI_1459-RELATED"/>
    <property type="match status" value="1"/>
</dbReference>
<dbReference type="InterPro" id="IPR027383">
    <property type="entry name" value="Znf_put"/>
</dbReference>
<organism evidence="8 9">
    <name type="scientific">Arthrobacter woluwensis</name>
    <dbReference type="NCBI Taxonomy" id="156980"/>
    <lineage>
        <taxon>Bacteria</taxon>
        <taxon>Bacillati</taxon>
        <taxon>Actinomycetota</taxon>
        <taxon>Actinomycetes</taxon>
        <taxon>Micrococcales</taxon>
        <taxon>Micrococcaceae</taxon>
        <taxon>Arthrobacter</taxon>
    </lineage>
</organism>
<dbReference type="Gene3D" id="1.10.1740.10">
    <property type="match status" value="1"/>
</dbReference>
<gene>
    <name evidence="8" type="ORF">SAMN04489745_3268</name>
</gene>
<dbReference type="InterPro" id="IPR036388">
    <property type="entry name" value="WH-like_DNA-bd_sf"/>
</dbReference>
<evidence type="ECO:0000256" key="3">
    <source>
        <dbReference type="ARBA" id="ARBA00023082"/>
    </source>
</evidence>
<dbReference type="Pfam" id="PF13490">
    <property type="entry name" value="zf-HC2"/>
    <property type="match status" value="1"/>
</dbReference>
<dbReference type="GO" id="GO:0003677">
    <property type="term" value="F:DNA binding"/>
    <property type="evidence" value="ECO:0007669"/>
    <property type="project" value="UniProtKB-KW"/>
</dbReference>
<dbReference type="GO" id="GO:0016987">
    <property type="term" value="F:sigma factor activity"/>
    <property type="evidence" value="ECO:0007669"/>
    <property type="project" value="UniProtKB-KW"/>
</dbReference>
<keyword evidence="4" id="KW-0238">DNA-binding</keyword>
<accession>A0A1H4VQW2</accession>
<dbReference type="STRING" id="156980.SAMN04489745_3268"/>
<evidence type="ECO:0000259" key="6">
    <source>
        <dbReference type="Pfam" id="PF04542"/>
    </source>
</evidence>
<evidence type="ECO:0000256" key="2">
    <source>
        <dbReference type="ARBA" id="ARBA00023015"/>
    </source>
</evidence>
<evidence type="ECO:0000259" key="7">
    <source>
        <dbReference type="Pfam" id="PF13490"/>
    </source>
</evidence>
<keyword evidence="9" id="KW-1185">Reference proteome</keyword>
<dbReference type="Gene3D" id="1.10.10.10">
    <property type="entry name" value="Winged helix-like DNA-binding domain superfamily/Winged helix DNA-binding domain"/>
    <property type="match status" value="1"/>
</dbReference>
<protein>
    <submittedName>
        <fullName evidence="8">RNA polymerase sigma factor, sigma-70 family</fullName>
    </submittedName>
</protein>
<dbReference type="InterPro" id="IPR007627">
    <property type="entry name" value="RNA_pol_sigma70_r2"/>
</dbReference>
<dbReference type="InterPro" id="IPR013325">
    <property type="entry name" value="RNA_pol_sigma_r2"/>
</dbReference>
<comment type="similarity">
    <text evidence="1">Belongs to the sigma-70 factor family. ECF subfamily.</text>
</comment>
<evidence type="ECO:0000256" key="5">
    <source>
        <dbReference type="ARBA" id="ARBA00023163"/>
    </source>
</evidence>
<keyword evidence="3" id="KW-0731">Sigma factor</keyword>
<evidence type="ECO:0000313" key="9">
    <source>
        <dbReference type="Proteomes" id="UP000182652"/>
    </source>
</evidence>
<name>A0A1H4VQW2_9MICC</name>
<evidence type="ECO:0000256" key="1">
    <source>
        <dbReference type="ARBA" id="ARBA00010641"/>
    </source>
</evidence>
<dbReference type="Gene3D" id="1.10.10.1320">
    <property type="entry name" value="Anti-sigma factor, zinc-finger domain"/>
    <property type="match status" value="1"/>
</dbReference>
<dbReference type="SUPFAM" id="SSF88659">
    <property type="entry name" value="Sigma3 and sigma4 domains of RNA polymerase sigma factors"/>
    <property type="match status" value="1"/>
</dbReference>